<proteinExistence type="predicted"/>
<dbReference type="EMBL" id="LLXL01003682">
    <property type="protein sequence ID" value="PKK58313.1"/>
    <property type="molecule type" value="Genomic_DNA"/>
</dbReference>
<name>A0A2N1M9I8_9GLOM</name>
<reference evidence="1 2" key="1">
    <citation type="submission" date="2016-04" db="EMBL/GenBank/DDBJ databases">
        <title>Genome analyses suggest a sexual origin of heterokaryosis in a supposedly ancient asexual fungus.</title>
        <authorList>
            <person name="Ropars J."/>
            <person name="Sedzielewska K."/>
            <person name="Noel J."/>
            <person name="Charron P."/>
            <person name="Farinelli L."/>
            <person name="Marton T."/>
            <person name="Kruger M."/>
            <person name="Pelin A."/>
            <person name="Brachmann A."/>
            <person name="Corradi N."/>
        </authorList>
    </citation>
    <scope>NUCLEOTIDE SEQUENCE [LARGE SCALE GENOMIC DNA]</scope>
    <source>
        <strain evidence="1 2">C2</strain>
    </source>
</reference>
<sequence length="103" mass="11892">MAPEVLHLITKCWDAKAENRRTAKELYQKLGEVRYAAGYVEYEDKIKLNRTSEKRSNNIQTHSQAIYTIRLINFKNLPEPINSGAIQLTLFSEGFDCQLDELS</sequence>
<comment type="caution">
    <text evidence="1">The sequence shown here is derived from an EMBL/GenBank/DDBJ whole genome shotgun (WGS) entry which is preliminary data.</text>
</comment>
<organism evidence="1 2">
    <name type="scientific">Rhizophagus irregularis</name>
    <dbReference type="NCBI Taxonomy" id="588596"/>
    <lineage>
        <taxon>Eukaryota</taxon>
        <taxon>Fungi</taxon>
        <taxon>Fungi incertae sedis</taxon>
        <taxon>Mucoromycota</taxon>
        <taxon>Glomeromycotina</taxon>
        <taxon>Glomeromycetes</taxon>
        <taxon>Glomerales</taxon>
        <taxon>Glomeraceae</taxon>
        <taxon>Rhizophagus</taxon>
    </lineage>
</organism>
<dbReference type="Proteomes" id="UP000233469">
    <property type="component" value="Unassembled WGS sequence"/>
</dbReference>
<protein>
    <recommendedName>
        <fullName evidence="3">Serine-threonine/tyrosine-protein kinase catalytic domain-containing protein</fullName>
    </recommendedName>
</protein>
<accession>A0A2N1M9I8</accession>
<evidence type="ECO:0000313" key="1">
    <source>
        <dbReference type="EMBL" id="PKK58313.1"/>
    </source>
</evidence>
<evidence type="ECO:0008006" key="3">
    <source>
        <dbReference type="Google" id="ProtNLM"/>
    </source>
</evidence>
<reference evidence="1 2" key="2">
    <citation type="submission" date="2017-10" db="EMBL/GenBank/DDBJ databases">
        <title>Extensive intraspecific genome diversity in a model arbuscular mycorrhizal fungus.</title>
        <authorList>
            <person name="Chen E.C.H."/>
            <person name="Morin E."/>
            <person name="Baudet D."/>
            <person name="Noel J."/>
            <person name="Ndikumana S."/>
            <person name="Charron P."/>
            <person name="St-Onge C."/>
            <person name="Giorgi J."/>
            <person name="Grigoriev I.V."/>
            <person name="Roux C."/>
            <person name="Martin F.M."/>
            <person name="Corradi N."/>
        </authorList>
    </citation>
    <scope>NUCLEOTIDE SEQUENCE [LARGE SCALE GENOMIC DNA]</scope>
    <source>
        <strain evidence="1 2">C2</strain>
    </source>
</reference>
<gene>
    <name evidence="1" type="ORF">RhiirC2_796515</name>
</gene>
<dbReference type="AlphaFoldDB" id="A0A2N1M9I8"/>
<evidence type="ECO:0000313" key="2">
    <source>
        <dbReference type="Proteomes" id="UP000233469"/>
    </source>
</evidence>